<keyword evidence="8 11" id="KW-0804">Transcription</keyword>
<dbReference type="FunFam" id="3.30.50.10:FF:000006">
    <property type="entry name" value="Nuclear receptor subfamily 5 group A member"/>
    <property type="match status" value="1"/>
</dbReference>
<evidence type="ECO:0000256" key="2">
    <source>
        <dbReference type="ARBA" id="ARBA00007536"/>
    </source>
</evidence>
<dbReference type="SMART" id="SM00399">
    <property type="entry name" value="ZnF_C4"/>
    <property type="match status" value="1"/>
</dbReference>
<dbReference type="GO" id="GO:0008270">
    <property type="term" value="F:zinc ion binding"/>
    <property type="evidence" value="ECO:0007669"/>
    <property type="project" value="UniProtKB-KW"/>
</dbReference>
<dbReference type="PANTHER" id="PTHR24086:SF15">
    <property type="entry name" value="NUCLEAR HORMONE RECEPTOR FTZ-F1"/>
    <property type="match status" value="1"/>
</dbReference>
<dbReference type="CDD" id="cd07167">
    <property type="entry name" value="NR_DBD_Lrh-1_like"/>
    <property type="match status" value="1"/>
</dbReference>
<evidence type="ECO:0000256" key="12">
    <source>
        <dbReference type="SAM" id="MobiDB-lite"/>
    </source>
</evidence>
<feature type="compositionally biased region" description="Low complexity" evidence="12">
    <location>
        <begin position="115"/>
        <end position="143"/>
    </location>
</feature>
<evidence type="ECO:0000259" key="13">
    <source>
        <dbReference type="PROSITE" id="PS51030"/>
    </source>
</evidence>
<dbReference type="PRINTS" id="PR00047">
    <property type="entry name" value="STROIDFINGER"/>
</dbReference>
<evidence type="ECO:0000256" key="4">
    <source>
        <dbReference type="ARBA" id="ARBA00022771"/>
    </source>
</evidence>
<evidence type="ECO:0000256" key="11">
    <source>
        <dbReference type="RuleBase" id="RU004334"/>
    </source>
</evidence>
<gene>
    <name evidence="15" type="primary">FTZ-F1</name>
    <name evidence="15" type="ORF">g.10584</name>
</gene>
<feature type="compositionally biased region" description="Low complexity" evidence="12">
    <location>
        <begin position="378"/>
        <end position="387"/>
    </location>
</feature>
<dbReference type="PROSITE" id="PS51030">
    <property type="entry name" value="NUCLEAR_REC_DBD_2"/>
    <property type="match status" value="1"/>
</dbReference>
<reference evidence="15" key="1">
    <citation type="submission" date="2018-10" db="EMBL/GenBank/DDBJ databases">
        <title>Transcriptome assembly of Aceria tosichella (Wheat curl mite) Type 2.</title>
        <authorList>
            <person name="Scully E.D."/>
            <person name="Geib S.M."/>
            <person name="Palmer N.A."/>
            <person name="Gupta A.K."/>
            <person name="Sarath G."/>
            <person name="Tatineni S."/>
        </authorList>
    </citation>
    <scope>NUCLEOTIDE SEQUENCE</scope>
    <source>
        <strain evidence="15">LincolnNE</strain>
    </source>
</reference>
<evidence type="ECO:0000256" key="9">
    <source>
        <dbReference type="ARBA" id="ARBA00023170"/>
    </source>
</evidence>
<dbReference type="InterPro" id="IPR035500">
    <property type="entry name" value="NHR-like_dom_sf"/>
</dbReference>
<feature type="region of interest" description="Disordered" evidence="12">
    <location>
        <begin position="360"/>
        <end position="502"/>
    </location>
</feature>
<dbReference type="Gene3D" id="3.30.50.10">
    <property type="entry name" value="Erythroid Transcription Factor GATA-1, subunit A"/>
    <property type="match status" value="1"/>
</dbReference>
<dbReference type="PROSITE" id="PS00031">
    <property type="entry name" value="NUCLEAR_REC_DBD_1"/>
    <property type="match status" value="1"/>
</dbReference>
<evidence type="ECO:0000256" key="8">
    <source>
        <dbReference type="ARBA" id="ARBA00023163"/>
    </source>
</evidence>
<dbReference type="GO" id="GO:0004879">
    <property type="term" value="F:nuclear receptor activity"/>
    <property type="evidence" value="ECO:0007669"/>
    <property type="project" value="InterPro"/>
</dbReference>
<feature type="region of interest" description="Disordered" evidence="12">
    <location>
        <begin position="115"/>
        <end position="171"/>
    </location>
</feature>
<dbReference type="GO" id="GO:0090575">
    <property type="term" value="C:RNA polymerase II transcription regulator complex"/>
    <property type="evidence" value="ECO:0007669"/>
    <property type="project" value="TreeGrafter"/>
</dbReference>
<evidence type="ECO:0000259" key="14">
    <source>
        <dbReference type="PROSITE" id="PS51843"/>
    </source>
</evidence>
<feature type="compositionally biased region" description="Low complexity" evidence="12">
    <location>
        <begin position="270"/>
        <end position="282"/>
    </location>
</feature>
<dbReference type="InterPro" id="IPR013088">
    <property type="entry name" value="Znf_NHR/GATA"/>
</dbReference>
<dbReference type="EMBL" id="GGYP01005636">
    <property type="protein sequence ID" value="MDE50407.1"/>
    <property type="molecule type" value="Transcribed_RNA"/>
</dbReference>
<dbReference type="PANTHER" id="PTHR24086">
    <property type="entry name" value="NUCLEAR RECEPTOR SUBFAMILY 5 GROUP A"/>
    <property type="match status" value="1"/>
</dbReference>
<feature type="compositionally biased region" description="Basic residues" evidence="12">
    <location>
        <begin position="144"/>
        <end position="165"/>
    </location>
</feature>
<keyword evidence="5 11" id="KW-0862">Zinc</keyword>
<evidence type="ECO:0000256" key="3">
    <source>
        <dbReference type="ARBA" id="ARBA00022723"/>
    </source>
</evidence>
<keyword evidence="3 11" id="KW-0479">Metal-binding</keyword>
<feature type="region of interest" description="Disordered" evidence="12">
    <location>
        <begin position="253"/>
        <end position="282"/>
    </location>
</feature>
<evidence type="ECO:0000256" key="5">
    <source>
        <dbReference type="ARBA" id="ARBA00022833"/>
    </source>
</evidence>
<feature type="compositionally biased region" description="Low complexity" evidence="12">
    <location>
        <begin position="253"/>
        <end position="263"/>
    </location>
</feature>
<dbReference type="GO" id="GO:0009755">
    <property type="term" value="P:hormone-mediated signaling pathway"/>
    <property type="evidence" value="ECO:0007669"/>
    <property type="project" value="TreeGrafter"/>
</dbReference>
<accession>A0A6G1SJQ6</accession>
<evidence type="ECO:0000256" key="10">
    <source>
        <dbReference type="ARBA" id="ARBA00023242"/>
    </source>
</evidence>
<dbReference type="Gene3D" id="1.10.565.10">
    <property type="entry name" value="Retinoid X Receptor"/>
    <property type="match status" value="1"/>
</dbReference>
<feature type="domain" description="NR LBD" evidence="14">
    <location>
        <begin position="522"/>
        <end position="770"/>
    </location>
</feature>
<feature type="compositionally biased region" description="Low complexity" evidence="12">
    <location>
        <begin position="309"/>
        <end position="321"/>
    </location>
</feature>
<dbReference type="FunFam" id="1.10.565.10:FF:000011">
    <property type="entry name" value="Nuclear receptor subfamily 5, group A, member 2"/>
    <property type="match status" value="1"/>
</dbReference>
<dbReference type="InterPro" id="IPR000536">
    <property type="entry name" value="Nucl_hrmn_rcpt_lig-bd"/>
</dbReference>
<comment type="subcellular location">
    <subcellularLocation>
        <location evidence="1 11">Nucleus</location>
    </subcellularLocation>
</comment>
<sequence length="773" mass="84571">MMDTKDVAGIEELCPVCGDKVSGYHYGLLTCESCKGFFKRTVQNKKVYSCVADRSCHIDKPQRKRCPYCRFQKCLDVGMKLEAVRADRMRGGRNKFGPMYKRDRAKRMQIMRSISSNSNHNNNNNNHHLSNSNSSNTNNNNHNHLNHNHHHQHHQHLHGHQHQAHQLHSQHSGALQIGNLTLGQAANLVGSQLGLHQHQQHQQQHEEDPANQLQQQMHQLNGVGSVGGAGGNGQQFAATAAQLHQLQLHQLQSTTPSNGQQHLSGGGGQQQQQHLAGLGAGNGNHHLSTIHLLNGSSTLKQLGAGPFGLDNHNNNNNNNDHNLQHHHQQLHHTSDQQQHMLAGHNQATLLLATDGHLQQQLSSSNNNNSCHQHHQHHQQQLVSNSQLGAHLVAGSPNSSGSLLSAAGTPPTSVSSSTILGNSMGSSTGHHSHNSSSSSSSSSTSSSTSSPPTTSPSSIVALIANNSTNDSTSTTSSSSSSSSSTSSSLSNSSSSSSTTATIPPLTQTATANGALLGAASASSAGDPSQLITDVNHNELPLFLRQLKSFIQDDKVWQAQLFDLLNNHTYNQCEVDLFELMCSVIERSLFAQVDWARNSVFFRDLKVDDQMNLLQHSWSDILLLDHIHQRMHNNLADDMQLPNGQRFDLLTLALLGATGAVDQLNALTMKLTELKFDSIDYTCLKFLLLLNPDAGGLNNYELVSEAHNQIQRTLLEFCVNFYAHIPDKFNRLMSVLSDLRAIAVRGEDFLYFKHRAGLAPSKTLLMEMLHAKRRA</sequence>
<organism evidence="15">
    <name type="scientific">Aceria tosichella</name>
    <name type="common">wheat curl mite</name>
    <dbReference type="NCBI Taxonomy" id="561515"/>
    <lineage>
        <taxon>Eukaryota</taxon>
        <taxon>Metazoa</taxon>
        <taxon>Ecdysozoa</taxon>
        <taxon>Arthropoda</taxon>
        <taxon>Chelicerata</taxon>
        <taxon>Arachnida</taxon>
        <taxon>Acari</taxon>
        <taxon>Acariformes</taxon>
        <taxon>Trombidiformes</taxon>
        <taxon>Prostigmata</taxon>
        <taxon>Eupodina</taxon>
        <taxon>Eriophyoidea</taxon>
        <taxon>Eriophyidae</taxon>
        <taxon>Eriophyinae</taxon>
        <taxon>Aceriini</taxon>
        <taxon>Aceria</taxon>
    </lineage>
</organism>
<dbReference type="Pfam" id="PF00104">
    <property type="entry name" value="Hormone_recep"/>
    <property type="match status" value="1"/>
</dbReference>
<keyword evidence="4 11" id="KW-0863">Zinc-finger</keyword>
<evidence type="ECO:0000256" key="7">
    <source>
        <dbReference type="ARBA" id="ARBA00023125"/>
    </source>
</evidence>
<keyword evidence="7 11" id="KW-0238">DNA-binding</keyword>
<feature type="compositionally biased region" description="Low complexity" evidence="12">
    <location>
        <begin position="420"/>
        <end position="457"/>
    </location>
</feature>
<dbReference type="Pfam" id="PF00105">
    <property type="entry name" value="zf-C4"/>
    <property type="match status" value="1"/>
</dbReference>
<dbReference type="InterPro" id="IPR016355">
    <property type="entry name" value="NR5-like"/>
</dbReference>
<evidence type="ECO:0000313" key="15">
    <source>
        <dbReference type="EMBL" id="MDE50407.1"/>
    </source>
</evidence>
<dbReference type="AlphaFoldDB" id="A0A6G1SJQ6"/>
<comment type="similarity">
    <text evidence="2">Belongs to the nuclear hormone receptor family. NR5 subfamily.</text>
</comment>
<keyword evidence="10 11" id="KW-0539">Nucleus</keyword>
<feature type="compositionally biased region" description="Low complexity" evidence="12">
    <location>
        <begin position="464"/>
        <end position="502"/>
    </location>
</feature>
<protein>
    <submittedName>
        <fullName evidence="15">Nuclear hormone receptor FTZ-F1</fullName>
    </submittedName>
</protein>
<dbReference type="SUPFAM" id="SSF48508">
    <property type="entry name" value="Nuclear receptor ligand-binding domain"/>
    <property type="match status" value="1"/>
</dbReference>
<dbReference type="InterPro" id="IPR001628">
    <property type="entry name" value="Znf_hrmn_rcpt"/>
</dbReference>
<evidence type="ECO:0000256" key="1">
    <source>
        <dbReference type="ARBA" id="ARBA00004123"/>
    </source>
</evidence>
<dbReference type="SUPFAM" id="SSF57716">
    <property type="entry name" value="Glucocorticoid receptor-like (DNA-binding domain)"/>
    <property type="match status" value="1"/>
</dbReference>
<feature type="compositionally biased region" description="Low complexity" evidence="12">
    <location>
        <begin position="360"/>
        <end position="370"/>
    </location>
</feature>
<dbReference type="PROSITE" id="PS51843">
    <property type="entry name" value="NR_LBD"/>
    <property type="match status" value="1"/>
</dbReference>
<feature type="compositionally biased region" description="Polar residues" evidence="12">
    <location>
        <begin position="409"/>
        <end position="419"/>
    </location>
</feature>
<dbReference type="GO" id="GO:0009888">
    <property type="term" value="P:tissue development"/>
    <property type="evidence" value="ECO:0007669"/>
    <property type="project" value="TreeGrafter"/>
</dbReference>
<name>A0A6G1SJQ6_9ACAR</name>
<evidence type="ECO:0000256" key="6">
    <source>
        <dbReference type="ARBA" id="ARBA00023015"/>
    </source>
</evidence>
<dbReference type="GO" id="GO:0000978">
    <property type="term" value="F:RNA polymerase II cis-regulatory region sequence-specific DNA binding"/>
    <property type="evidence" value="ECO:0007669"/>
    <property type="project" value="TreeGrafter"/>
</dbReference>
<feature type="region of interest" description="Disordered" evidence="12">
    <location>
        <begin position="304"/>
        <end position="339"/>
    </location>
</feature>
<keyword evidence="6 11" id="KW-0805">Transcription regulation</keyword>
<feature type="domain" description="Nuclear receptor" evidence="13">
    <location>
        <begin position="11"/>
        <end position="86"/>
    </location>
</feature>
<proteinExistence type="inferred from homology"/>
<dbReference type="SMART" id="SM00430">
    <property type="entry name" value="HOLI"/>
    <property type="match status" value="1"/>
</dbReference>
<keyword evidence="9 11" id="KW-0675">Receptor</keyword>